<sequence length="79" mass="8697">LGCEGANIADTVPHADLTESDPYFDNALSSYQCFVTGEDSARLSARESSIMLTQASMGRDGPGWSHFLWHLKSRRGLYT</sequence>
<name>A0A5C3QT07_9AGAR</name>
<proteinExistence type="predicted"/>
<organism evidence="1 2">
    <name type="scientific">Pterulicium gracile</name>
    <dbReference type="NCBI Taxonomy" id="1884261"/>
    <lineage>
        <taxon>Eukaryota</taxon>
        <taxon>Fungi</taxon>
        <taxon>Dikarya</taxon>
        <taxon>Basidiomycota</taxon>
        <taxon>Agaricomycotina</taxon>
        <taxon>Agaricomycetes</taxon>
        <taxon>Agaricomycetidae</taxon>
        <taxon>Agaricales</taxon>
        <taxon>Pleurotineae</taxon>
        <taxon>Pterulaceae</taxon>
        <taxon>Pterulicium</taxon>
    </lineage>
</organism>
<dbReference type="OrthoDB" id="5401396at2759"/>
<dbReference type="Proteomes" id="UP000305067">
    <property type="component" value="Unassembled WGS sequence"/>
</dbReference>
<gene>
    <name evidence="1" type="ORF">BDV98DRAFT_561322</name>
</gene>
<evidence type="ECO:0000313" key="1">
    <source>
        <dbReference type="EMBL" id="TFL05012.1"/>
    </source>
</evidence>
<keyword evidence="2" id="KW-1185">Reference proteome</keyword>
<reference evidence="1 2" key="1">
    <citation type="journal article" date="2019" name="Nat. Ecol. Evol.">
        <title>Megaphylogeny resolves global patterns of mushroom evolution.</title>
        <authorList>
            <person name="Varga T."/>
            <person name="Krizsan K."/>
            <person name="Foldi C."/>
            <person name="Dima B."/>
            <person name="Sanchez-Garcia M."/>
            <person name="Sanchez-Ramirez S."/>
            <person name="Szollosi G.J."/>
            <person name="Szarkandi J.G."/>
            <person name="Papp V."/>
            <person name="Albert L."/>
            <person name="Andreopoulos W."/>
            <person name="Angelini C."/>
            <person name="Antonin V."/>
            <person name="Barry K.W."/>
            <person name="Bougher N.L."/>
            <person name="Buchanan P."/>
            <person name="Buyck B."/>
            <person name="Bense V."/>
            <person name="Catcheside P."/>
            <person name="Chovatia M."/>
            <person name="Cooper J."/>
            <person name="Damon W."/>
            <person name="Desjardin D."/>
            <person name="Finy P."/>
            <person name="Geml J."/>
            <person name="Haridas S."/>
            <person name="Hughes K."/>
            <person name="Justo A."/>
            <person name="Karasinski D."/>
            <person name="Kautmanova I."/>
            <person name="Kiss B."/>
            <person name="Kocsube S."/>
            <person name="Kotiranta H."/>
            <person name="LaButti K.M."/>
            <person name="Lechner B.E."/>
            <person name="Liimatainen K."/>
            <person name="Lipzen A."/>
            <person name="Lukacs Z."/>
            <person name="Mihaltcheva S."/>
            <person name="Morgado L.N."/>
            <person name="Niskanen T."/>
            <person name="Noordeloos M.E."/>
            <person name="Ohm R.A."/>
            <person name="Ortiz-Santana B."/>
            <person name="Ovrebo C."/>
            <person name="Racz N."/>
            <person name="Riley R."/>
            <person name="Savchenko A."/>
            <person name="Shiryaev A."/>
            <person name="Soop K."/>
            <person name="Spirin V."/>
            <person name="Szebenyi C."/>
            <person name="Tomsovsky M."/>
            <person name="Tulloss R.E."/>
            <person name="Uehling J."/>
            <person name="Grigoriev I.V."/>
            <person name="Vagvolgyi C."/>
            <person name="Papp T."/>
            <person name="Martin F.M."/>
            <person name="Miettinen O."/>
            <person name="Hibbett D.S."/>
            <person name="Nagy L.G."/>
        </authorList>
    </citation>
    <scope>NUCLEOTIDE SEQUENCE [LARGE SCALE GENOMIC DNA]</scope>
    <source>
        <strain evidence="1 2">CBS 309.79</strain>
    </source>
</reference>
<dbReference type="AlphaFoldDB" id="A0A5C3QT07"/>
<protein>
    <submittedName>
        <fullName evidence="1">Uncharacterized protein</fullName>
    </submittedName>
</protein>
<feature type="non-terminal residue" evidence="1">
    <location>
        <position position="1"/>
    </location>
</feature>
<evidence type="ECO:0000313" key="2">
    <source>
        <dbReference type="Proteomes" id="UP000305067"/>
    </source>
</evidence>
<accession>A0A5C3QT07</accession>
<dbReference type="EMBL" id="ML178817">
    <property type="protein sequence ID" value="TFL05012.1"/>
    <property type="molecule type" value="Genomic_DNA"/>
</dbReference>